<organism evidence="7 8">
    <name type="scientific">Selenomonas ruminantium</name>
    <dbReference type="NCBI Taxonomy" id="971"/>
    <lineage>
        <taxon>Bacteria</taxon>
        <taxon>Bacillati</taxon>
        <taxon>Bacillota</taxon>
        <taxon>Negativicutes</taxon>
        <taxon>Selenomonadales</taxon>
        <taxon>Selenomonadaceae</taxon>
        <taxon>Selenomonas</taxon>
    </lineage>
</organism>
<name>A0A1I3EJD0_SELRU</name>
<evidence type="ECO:0000313" key="7">
    <source>
        <dbReference type="EMBL" id="SFH98960.1"/>
    </source>
</evidence>
<reference evidence="7 8" key="1">
    <citation type="submission" date="2016-10" db="EMBL/GenBank/DDBJ databases">
        <authorList>
            <person name="de Groot N.N."/>
        </authorList>
    </citation>
    <scope>NUCLEOTIDE SEQUENCE [LARGE SCALE GENOMIC DNA]</scope>
    <source>
        <strain evidence="7 8">Z108</strain>
    </source>
</reference>
<dbReference type="InterPro" id="IPR050226">
    <property type="entry name" value="NagZ_Beta-hexosaminidase"/>
</dbReference>
<proteinExistence type="inferred from homology"/>
<evidence type="ECO:0000313" key="8">
    <source>
        <dbReference type="Proteomes" id="UP000183639"/>
    </source>
</evidence>
<keyword evidence="4" id="KW-0378">Hydrolase</keyword>
<dbReference type="Gene3D" id="3.20.20.300">
    <property type="entry name" value="Glycoside hydrolase, family 3, N-terminal domain"/>
    <property type="match status" value="1"/>
</dbReference>
<dbReference type="EC" id="3.2.1.52" evidence="3"/>
<evidence type="ECO:0000256" key="4">
    <source>
        <dbReference type="ARBA" id="ARBA00022801"/>
    </source>
</evidence>
<dbReference type="GO" id="GO:0004563">
    <property type="term" value="F:beta-N-acetylhexosaminidase activity"/>
    <property type="evidence" value="ECO:0007669"/>
    <property type="project" value="UniProtKB-EC"/>
</dbReference>
<dbReference type="InterPro" id="IPR001764">
    <property type="entry name" value="Glyco_hydro_3_N"/>
</dbReference>
<dbReference type="PANTHER" id="PTHR30480:SF13">
    <property type="entry name" value="BETA-HEXOSAMINIDASE"/>
    <property type="match status" value="1"/>
</dbReference>
<gene>
    <name evidence="7" type="ORF">SAMN04487861_11074</name>
</gene>
<accession>A0A1I3EJD0</accession>
<dbReference type="RefSeq" id="WP_075443276.1">
    <property type="nucleotide sequence ID" value="NZ_FOQK01000010.1"/>
</dbReference>
<evidence type="ECO:0000256" key="5">
    <source>
        <dbReference type="ARBA" id="ARBA00023295"/>
    </source>
</evidence>
<dbReference type="PANTHER" id="PTHR30480">
    <property type="entry name" value="BETA-HEXOSAMINIDASE-RELATED"/>
    <property type="match status" value="1"/>
</dbReference>
<dbReference type="GO" id="GO:0005975">
    <property type="term" value="P:carbohydrate metabolic process"/>
    <property type="evidence" value="ECO:0007669"/>
    <property type="project" value="InterPro"/>
</dbReference>
<dbReference type="InterPro" id="IPR036962">
    <property type="entry name" value="Glyco_hydro_3_N_sf"/>
</dbReference>
<dbReference type="OrthoDB" id="9805821at2"/>
<keyword evidence="5" id="KW-0326">Glycosidase</keyword>
<dbReference type="Proteomes" id="UP000183639">
    <property type="component" value="Unassembled WGS sequence"/>
</dbReference>
<dbReference type="EMBL" id="FOQK01000010">
    <property type="protein sequence ID" value="SFH98960.1"/>
    <property type="molecule type" value="Genomic_DNA"/>
</dbReference>
<evidence type="ECO:0000259" key="6">
    <source>
        <dbReference type="Pfam" id="PF00933"/>
    </source>
</evidence>
<dbReference type="InterPro" id="IPR017853">
    <property type="entry name" value="GH"/>
</dbReference>
<evidence type="ECO:0000256" key="3">
    <source>
        <dbReference type="ARBA" id="ARBA00012663"/>
    </source>
</evidence>
<comment type="similarity">
    <text evidence="2">Belongs to the glycosyl hydrolase 3 family.</text>
</comment>
<dbReference type="AlphaFoldDB" id="A0A1I3EJD0"/>
<protein>
    <recommendedName>
        <fullName evidence="3">beta-N-acetylhexosaminidase</fullName>
        <ecNumber evidence="3">3.2.1.52</ecNumber>
    </recommendedName>
</protein>
<feature type="domain" description="Glycoside hydrolase family 3 N-terminal" evidence="6">
    <location>
        <begin position="58"/>
        <end position="377"/>
    </location>
</feature>
<evidence type="ECO:0000256" key="1">
    <source>
        <dbReference type="ARBA" id="ARBA00001231"/>
    </source>
</evidence>
<evidence type="ECO:0000256" key="2">
    <source>
        <dbReference type="ARBA" id="ARBA00005336"/>
    </source>
</evidence>
<comment type="catalytic activity">
    <reaction evidence="1">
        <text>Hydrolysis of terminal non-reducing N-acetyl-D-hexosamine residues in N-acetyl-beta-D-hexosaminides.</text>
        <dbReference type="EC" id="3.2.1.52"/>
    </reaction>
</comment>
<sequence length="386" mass="42339">MWNKKFAALIGGIVVLAVVGGISFSSGWDKSNQKAGNIVSEKTLDEKVDAIVDKMTYKEKLGQMVMIGIHGTELSDDAAYMLSQYHIGNVILFDRNLQSREQTAKLTADLQRSAKENAHQPVPLFIAIDEEGGRVVRGRNFIEPPPSQQELGNAGETTAVEAWARKTGAALKDLGINVNFAPVADIGSQDTRSYSNDPDAVVKFVKAAAQGYESSREIYALKHFPGIGRGTVDSHKDISSIDVTEDTLFKSDLKPFQALIDEKADQDFFILVSHLKYPQLDKENAASQSHAIVTGLLRKKMGYNGLIITDDLEMGAVAKYGSYRDIGVKAVKAGVDIVMMCHEYPHETDVYLGLLAAYENGELDKDQIDASVRRIVKAKLRNGIPY</sequence>
<dbReference type="Pfam" id="PF00933">
    <property type="entry name" value="Glyco_hydro_3"/>
    <property type="match status" value="1"/>
</dbReference>
<dbReference type="GO" id="GO:0009254">
    <property type="term" value="P:peptidoglycan turnover"/>
    <property type="evidence" value="ECO:0007669"/>
    <property type="project" value="TreeGrafter"/>
</dbReference>
<dbReference type="SUPFAM" id="SSF51445">
    <property type="entry name" value="(Trans)glycosidases"/>
    <property type="match status" value="1"/>
</dbReference>